<proteinExistence type="predicted"/>
<evidence type="ECO:0000313" key="3">
    <source>
        <dbReference type="EMBL" id="SKA07795.1"/>
    </source>
</evidence>
<accession>A0A1T4QVS1</accession>
<gene>
    <name evidence="3" type="ORF">SAMN02745885_01824</name>
</gene>
<evidence type="ECO:0000313" key="4">
    <source>
        <dbReference type="Proteomes" id="UP000189933"/>
    </source>
</evidence>
<protein>
    <recommendedName>
        <fullName evidence="2">DUF6305 domain-containing protein</fullName>
    </recommendedName>
</protein>
<organism evidence="3 4">
    <name type="scientific">Carboxydocella sporoproducens DSM 16521</name>
    <dbReference type="NCBI Taxonomy" id="1121270"/>
    <lineage>
        <taxon>Bacteria</taxon>
        <taxon>Bacillati</taxon>
        <taxon>Bacillota</taxon>
        <taxon>Clostridia</taxon>
        <taxon>Eubacteriales</taxon>
        <taxon>Clostridiales Family XVI. Incertae Sedis</taxon>
        <taxon>Carboxydocella</taxon>
    </lineage>
</organism>
<dbReference type="Proteomes" id="UP000189933">
    <property type="component" value="Unassembled WGS sequence"/>
</dbReference>
<reference evidence="4" key="1">
    <citation type="submission" date="2017-02" db="EMBL/GenBank/DDBJ databases">
        <authorList>
            <person name="Varghese N."/>
            <person name="Submissions S."/>
        </authorList>
    </citation>
    <scope>NUCLEOTIDE SEQUENCE [LARGE SCALE GENOMIC DNA]</scope>
    <source>
        <strain evidence="4">DSM 16521</strain>
    </source>
</reference>
<dbReference type="Pfam" id="PF19823">
    <property type="entry name" value="DUF6305"/>
    <property type="match status" value="1"/>
</dbReference>
<dbReference type="OrthoDB" id="2691990at2"/>
<keyword evidence="1" id="KW-0812">Transmembrane</keyword>
<dbReference type="InterPro" id="IPR046272">
    <property type="entry name" value="DUF6305"/>
</dbReference>
<feature type="transmembrane region" description="Helical" evidence="1">
    <location>
        <begin position="12"/>
        <end position="30"/>
    </location>
</feature>
<name>A0A1T4QVS1_9FIRM</name>
<keyword evidence="4" id="KW-1185">Reference proteome</keyword>
<dbReference type="AlphaFoldDB" id="A0A1T4QVS1"/>
<feature type="domain" description="DUF6305" evidence="2">
    <location>
        <begin position="51"/>
        <end position="139"/>
    </location>
</feature>
<sequence length="194" mass="22052">MSAKVTYWKKWMVVFFLLCFYVLAGLFFWSEKGISAPEATEIPHLPVPIAREPVLVTGLGQGPGGVIINRLTSVLNIDHTFRYKAEYRDLTGYKTLIVVIDYNVHSMKAAYTDWQEERQRVLNLVAVARGQGMRIIGVLCQPGPDLTAIWPYLDYLLVIEITPGQDWQLETYQGLLSRVSSFEQAKIPLNAVFR</sequence>
<keyword evidence="1" id="KW-0472">Membrane</keyword>
<evidence type="ECO:0000259" key="2">
    <source>
        <dbReference type="Pfam" id="PF19823"/>
    </source>
</evidence>
<evidence type="ECO:0000256" key="1">
    <source>
        <dbReference type="SAM" id="Phobius"/>
    </source>
</evidence>
<dbReference type="EMBL" id="FUXM01000022">
    <property type="protein sequence ID" value="SKA07795.1"/>
    <property type="molecule type" value="Genomic_DNA"/>
</dbReference>
<keyword evidence="1" id="KW-1133">Transmembrane helix</keyword>
<dbReference type="RefSeq" id="WP_078665862.1">
    <property type="nucleotide sequence ID" value="NZ_FUXM01000022.1"/>
</dbReference>